<dbReference type="Proteomes" id="UP000220158">
    <property type="component" value="Chromosome 1"/>
</dbReference>
<evidence type="ECO:0000313" key="2">
    <source>
        <dbReference type="Proteomes" id="UP000220158"/>
    </source>
</evidence>
<name>A0A1J1H0Z7_PLARL</name>
<keyword evidence="2" id="KW-1185">Reference proteome</keyword>
<evidence type="ECO:0000313" key="1">
    <source>
        <dbReference type="EMBL" id="CRG98461.1"/>
    </source>
</evidence>
<dbReference type="RefSeq" id="XP_028531471.1">
    <property type="nucleotide sequence ID" value="XM_028679100.1"/>
</dbReference>
<sequence>MKIIFRKKIITLFILIILLKNCFTFNLHKKHLFGYVLGFNHIKLRNNANLNCRNIFKCKRNNKLNTLERSVDKVTGHFMKDKELFLEVDKKQKIIEEIEKLKDFDYDSVKKYLDTLSENDVYEEVVNHKIHLYKKYNEKEKQNHIIKMQNFLNPYIINIRKKKAKEKVEYLISRLITGDNIDKIINEMFKKKSIDIYVLTFIDDKIIEAHSKLVKNDKISDKEEMSISEKILRTLKDRIIAQQKLNDKGTYNFTRILFLSTTLDMSENREPLIKSIIKSVEQLEEFELYLLDALDYAEDNEKMKKYILHIELLLDTCKKMNPINNQLLNKQSENIGFFPDTVDTSHLKDL</sequence>
<dbReference type="VEuPathDB" id="PlasmoDB:PRELSG_0111100"/>
<organism evidence="1 2">
    <name type="scientific">Plasmodium relictum</name>
    <dbReference type="NCBI Taxonomy" id="85471"/>
    <lineage>
        <taxon>Eukaryota</taxon>
        <taxon>Sar</taxon>
        <taxon>Alveolata</taxon>
        <taxon>Apicomplexa</taxon>
        <taxon>Aconoidasida</taxon>
        <taxon>Haemosporida</taxon>
        <taxon>Plasmodiidae</taxon>
        <taxon>Plasmodium</taxon>
        <taxon>Plasmodium (Haemamoeba)</taxon>
    </lineage>
</organism>
<dbReference type="AlphaFoldDB" id="A0A1J1H0Z7"/>
<proteinExistence type="predicted"/>
<protein>
    <submittedName>
        <fullName evidence="1">Uncharacterized protein</fullName>
    </submittedName>
</protein>
<dbReference type="OrthoDB" id="361216at2759"/>
<dbReference type="EMBL" id="LN835296">
    <property type="protein sequence ID" value="CRG98461.1"/>
    <property type="molecule type" value="Genomic_DNA"/>
</dbReference>
<reference evidence="1 2" key="1">
    <citation type="submission" date="2015-04" db="EMBL/GenBank/DDBJ databases">
        <authorList>
            <consortium name="Pathogen Informatics"/>
        </authorList>
    </citation>
    <scope>NUCLEOTIDE SEQUENCE [LARGE SCALE GENOMIC DNA]</scope>
    <source>
        <strain evidence="1 2">SGS1</strain>
    </source>
</reference>
<gene>
    <name evidence="1" type="ORF">PRELSG_0111100</name>
</gene>
<dbReference type="GeneID" id="39734361"/>
<accession>A0A1J1H0Z7</accession>
<dbReference type="KEGG" id="prel:PRELSG_0111100"/>